<protein>
    <submittedName>
        <fullName evidence="1">SRPBCC family protein</fullName>
    </submittedName>
</protein>
<evidence type="ECO:0000313" key="1">
    <source>
        <dbReference type="EMBL" id="QEM82128.1"/>
    </source>
</evidence>
<reference evidence="1" key="1">
    <citation type="submission" date="2021-02" db="EMBL/GenBank/DDBJ databases">
        <title>Strain Y2R2, a novel species of the genus Halomonas.</title>
        <authorList>
            <person name="Huang H."/>
        </authorList>
    </citation>
    <scope>NUCLEOTIDE SEQUENCE</scope>
    <source>
        <strain evidence="1">Y2R2</strain>
    </source>
</reference>
<dbReference type="Gene3D" id="3.30.530.20">
    <property type="match status" value="1"/>
</dbReference>
<dbReference type="Pfam" id="PF10604">
    <property type="entry name" value="Polyketide_cyc2"/>
    <property type="match status" value="1"/>
</dbReference>
<dbReference type="InterPro" id="IPR023393">
    <property type="entry name" value="START-like_dom_sf"/>
</dbReference>
<sequence length="131" mass="14737">MKQVQHVSQFIACSPADVYAFASNPANLPQWAAGLARSEVKQDGDTWIVEAPFGRVRIRFADDNAFGVMDHDVALEDGTTFHNPMRVIPNDDGSEVTFTLFRQDDMSDEKFAEDRQAIEEDFRTLKVLLEG</sequence>
<evidence type="ECO:0000313" key="2">
    <source>
        <dbReference type="Proteomes" id="UP000324285"/>
    </source>
</evidence>
<gene>
    <name evidence="1" type="ORF">E4T21_11645</name>
</gene>
<dbReference type="AlphaFoldDB" id="A0A5C1NI71"/>
<dbReference type="OrthoDB" id="880456at2"/>
<name>A0A5C1NI71_9GAMM</name>
<proteinExistence type="predicted"/>
<dbReference type="KEGG" id="hbh:E4T21_11645"/>
<accession>A0A5C1NI71</accession>
<organism evidence="1 2">
    <name type="scientific">Halomonas binhaiensis</name>
    <dbReference type="NCBI Taxonomy" id="2562282"/>
    <lineage>
        <taxon>Bacteria</taxon>
        <taxon>Pseudomonadati</taxon>
        <taxon>Pseudomonadota</taxon>
        <taxon>Gammaproteobacteria</taxon>
        <taxon>Oceanospirillales</taxon>
        <taxon>Halomonadaceae</taxon>
        <taxon>Halomonas</taxon>
    </lineage>
</organism>
<dbReference type="InterPro" id="IPR019587">
    <property type="entry name" value="Polyketide_cyclase/dehydratase"/>
</dbReference>
<dbReference type="SUPFAM" id="SSF55961">
    <property type="entry name" value="Bet v1-like"/>
    <property type="match status" value="1"/>
</dbReference>
<dbReference type="EMBL" id="CP038437">
    <property type="protein sequence ID" value="QEM82128.1"/>
    <property type="molecule type" value="Genomic_DNA"/>
</dbReference>
<dbReference type="Proteomes" id="UP000324285">
    <property type="component" value="Chromosome"/>
</dbReference>
<keyword evidence="2" id="KW-1185">Reference proteome</keyword>
<dbReference type="RefSeq" id="WP_149285138.1">
    <property type="nucleotide sequence ID" value="NZ_CP038437.2"/>
</dbReference>